<feature type="signal peptide" evidence="1">
    <location>
        <begin position="1"/>
        <end position="19"/>
    </location>
</feature>
<reference evidence="2 3" key="1">
    <citation type="submission" date="2019-06" db="EMBL/GenBank/DDBJ databases">
        <title>Spirosoma utsteinense sp. nov. isolated from Antarctic ice-free soils.</title>
        <authorList>
            <person name="Tahon G."/>
        </authorList>
    </citation>
    <scope>NUCLEOTIDE SEQUENCE [LARGE SCALE GENOMIC DNA]</scope>
    <source>
        <strain evidence="2 3">LMG 31447</strain>
    </source>
</reference>
<evidence type="ECO:0000313" key="2">
    <source>
        <dbReference type="EMBL" id="MBC3794030.1"/>
    </source>
</evidence>
<protein>
    <recommendedName>
        <fullName evidence="4">Lipocalin-like domain-containing protein</fullName>
    </recommendedName>
</protein>
<evidence type="ECO:0000256" key="1">
    <source>
        <dbReference type="SAM" id="SignalP"/>
    </source>
</evidence>
<keyword evidence="1" id="KW-0732">Signal</keyword>
<evidence type="ECO:0000313" key="3">
    <source>
        <dbReference type="Proteomes" id="UP000700732"/>
    </source>
</evidence>
<organism evidence="2 3">
    <name type="scientific">Spirosoma utsteinense</name>
    <dbReference type="NCBI Taxonomy" id="2585773"/>
    <lineage>
        <taxon>Bacteria</taxon>
        <taxon>Pseudomonadati</taxon>
        <taxon>Bacteroidota</taxon>
        <taxon>Cytophagia</taxon>
        <taxon>Cytophagales</taxon>
        <taxon>Cytophagaceae</taxon>
        <taxon>Spirosoma</taxon>
    </lineage>
</organism>
<evidence type="ECO:0008006" key="4">
    <source>
        <dbReference type="Google" id="ProtNLM"/>
    </source>
</evidence>
<feature type="chain" id="PRO_5047288274" description="Lipocalin-like domain-containing protein" evidence="1">
    <location>
        <begin position="20"/>
        <end position="144"/>
    </location>
</feature>
<keyword evidence="3" id="KW-1185">Reference proteome</keyword>
<name>A0ABR6WBU0_9BACT</name>
<gene>
    <name evidence="2" type="ORF">FH603_4557</name>
</gene>
<dbReference type="RefSeq" id="WP_186740036.1">
    <property type="nucleotide sequence ID" value="NZ_VFIA01000035.1"/>
</dbReference>
<accession>A0ABR6WBU0</accession>
<comment type="caution">
    <text evidence="2">The sequence shown here is derived from an EMBL/GenBank/DDBJ whole genome shotgun (WGS) entry which is preliminary data.</text>
</comment>
<proteinExistence type="predicted"/>
<sequence>MQLRRITFLVSMLILIADAGCNKCNMLFFQEAWGNWALVQLDSPSKTQTVFPVKQMLKIALENDRSGNTFTGETLFTNNVNVDNKQWESFDPDCRNSSLTAIYNKTFRRKYWLSERNQRLRATGYVDQIGGKADTLIYYYTRVQ</sequence>
<dbReference type="Proteomes" id="UP000700732">
    <property type="component" value="Unassembled WGS sequence"/>
</dbReference>
<dbReference type="EMBL" id="VFIA01000035">
    <property type="protein sequence ID" value="MBC3794030.1"/>
    <property type="molecule type" value="Genomic_DNA"/>
</dbReference>